<dbReference type="InterPro" id="IPR011990">
    <property type="entry name" value="TPR-like_helical_dom_sf"/>
</dbReference>
<dbReference type="InParanoid" id="A0A7N2KZK7"/>
<proteinExistence type="predicted"/>
<dbReference type="OMA" id="EECKMIH"/>
<dbReference type="Gramene" id="QL02p074192:mrna">
    <property type="protein sequence ID" value="QL02p074192:mrna"/>
    <property type="gene ID" value="QL02p074192"/>
</dbReference>
<dbReference type="EnsemblPlants" id="QL02p074192:mrna">
    <property type="protein sequence ID" value="QL02p074192:mrna"/>
    <property type="gene ID" value="QL02p074192"/>
</dbReference>
<dbReference type="Proteomes" id="UP000594261">
    <property type="component" value="Chromosome 2"/>
</dbReference>
<name>A0A7N2KZK7_QUELO</name>
<organism evidence="3 4">
    <name type="scientific">Quercus lobata</name>
    <name type="common">Valley oak</name>
    <dbReference type="NCBI Taxonomy" id="97700"/>
    <lineage>
        <taxon>Eukaryota</taxon>
        <taxon>Viridiplantae</taxon>
        <taxon>Streptophyta</taxon>
        <taxon>Embryophyta</taxon>
        <taxon>Tracheophyta</taxon>
        <taxon>Spermatophyta</taxon>
        <taxon>Magnoliopsida</taxon>
        <taxon>eudicotyledons</taxon>
        <taxon>Gunneridae</taxon>
        <taxon>Pentapetalae</taxon>
        <taxon>rosids</taxon>
        <taxon>fabids</taxon>
        <taxon>Fagales</taxon>
        <taxon>Fagaceae</taxon>
        <taxon>Quercus</taxon>
    </lineage>
</organism>
<dbReference type="PANTHER" id="PTHR24015:SF2014">
    <property type="entry name" value="PENTATRICOPEPTIDE REPEAT-CONTAINING PROTEIN"/>
    <property type="match status" value="1"/>
</dbReference>
<dbReference type="AlphaFoldDB" id="A0A7N2KZK7"/>
<dbReference type="InterPro" id="IPR002885">
    <property type="entry name" value="PPR_rpt"/>
</dbReference>
<evidence type="ECO:0000256" key="2">
    <source>
        <dbReference type="PROSITE-ProRule" id="PRU00708"/>
    </source>
</evidence>
<feature type="repeat" description="PPR" evidence="2">
    <location>
        <begin position="159"/>
        <end position="193"/>
    </location>
</feature>
<accession>A0A7N2KZK7</accession>
<dbReference type="Gene3D" id="1.25.40.10">
    <property type="entry name" value="Tetratricopeptide repeat domain"/>
    <property type="match status" value="2"/>
</dbReference>
<evidence type="ECO:0000313" key="3">
    <source>
        <dbReference type="EnsemblPlants" id="QL02p074192:mrna"/>
    </source>
</evidence>
<reference evidence="4" key="1">
    <citation type="journal article" date="2016" name="G3 (Bethesda)">
        <title>First Draft Assembly and Annotation of the Genome of a California Endemic Oak Quercus lobata Nee (Fagaceae).</title>
        <authorList>
            <person name="Sork V.L."/>
            <person name="Fitz-Gibbon S.T."/>
            <person name="Puiu D."/>
            <person name="Crepeau M."/>
            <person name="Gugger P.F."/>
            <person name="Sherman R."/>
            <person name="Stevens K."/>
            <person name="Langley C.H."/>
            <person name="Pellegrini M."/>
            <person name="Salzberg S.L."/>
        </authorList>
    </citation>
    <scope>NUCLEOTIDE SEQUENCE [LARGE SCALE GENOMIC DNA]</scope>
    <source>
        <strain evidence="4">cv. SW786</strain>
    </source>
</reference>
<dbReference type="GO" id="GO:0009451">
    <property type="term" value="P:RNA modification"/>
    <property type="evidence" value="ECO:0007669"/>
    <property type="project" value="InterPro"/>
</dbReference>
<protein>
    <recommendedName>
        <fullName evidence="5">Pentatricopeptide repeat-containing protein</fullName>
    </recommendedName>
</protein>
<dbReference type="InterPro" id="IPR046960">
    <property type="entry name" value="PPR_At4g14850-like_plant"/>
</dbReference>
<keyword evidence="4" id="KW-1185">Reference proteome</keyword>
<evidence type="ECO:0000313" key="4">
    <source>
        <dbReference type="Proteomes" id="UP000594261"/>
    </source>
</evidence>
<dbReference type="GO" id="GO:0003723">
    <property type="term" value="F:RNA binding"/>
    <property type="evidence" value="ECO:0007669"/>
    <property type="project" value="InterPro"/>
</dbReference>
<dbReference type="FunFam" id="1.25.40.10:FF:000285">
    <property type="entry name" value="Pentatricopeptide repeat-containing protein, chloroplastic"/>
    <property type="match status" value="1"/>
</dbReference>
<keyword evidence="1" id="KW-0677">Repeat</keyword>
<dbReference type="PROSITE" id="PS51375">
    <property type="entry name" value="PPR"/>
    <property type="match status" value="1"/>
</dbReference>
<sequence>MGRDFRIVSCGISTEDKPDHPTTPIALKACTRLPALEHGKNGCPEEAIAFFSPMEMAEHFNPDLVMLVGVVSACAQLLNYRFNEMIDGGVEPNSVTVVSALQVCAVACSLEECKMIHVFAVWKGFKLDVSVATALIDMHMKCFLPDKAIDLFERMPRKDVVLWAALLRGNTQNGMAHKSMEVFRNMLSNEMQPDAVAMVKILAACSESGILQQDVCLHGYIIISGFNNNIFVGAPLIELYSKCCSIDNATKVFEGIIHKDVIWSAMIAGYGIHGQGENFFF</sequence>
<evidence type="ECO:0008006" key="5">
    <source>
        <dbReference type="Google" id="ProtNLM"/>
    </source>
</evidence>
<dbReference type="PANTHER" id="PTHR24015">
    <property type="entry name" value="OS07G0578800 PROTEIN-RELATED"/>
    <property type="match status" value="1"/>
</dbReference>
<evidence type="ECO:0000256" key="1">
    <source>
        <dbReference type="ARBA" id="ARBA00022737"/>
    </source>
</evidence>
<reference evidence="3" key="2">
    <citation type="submission" date="2021-01" db="UniProtKB">
        <authorList>
            <consortium name="EnsemblPlants"/>
        </authorList>
    </citation>
    <scope>IDENTIFICATION</scope>
</reference>
<dbReference type="Pfam" id="PF01535">
    <property type="entry name" value="PPR"/>
    <property type="match status" value="3"/>
</dbReference>